<evidence type="ECO:0000313" key="27">
    <source>
        <dbReference type="Proteomes" id="UP000001307"/>
    </source>
</evidence>
<dbReference type="GO" id="GO:0045951">
    <property type="term" value="P:positive regulation of mitotic recombination"/>
    <property type="evidence" value="ECO:0007669"/>
    <property type="project" value="TreeGrafter"/>
</dbReference>
<evidence type="ECO:0000256" key="18">
    <source>
        <dbReference type="ARBA" id="ARBA00044969"/>
    </source>
</evidence>
<evidence type="ECO:0000256" key="17">
    <source>
        <dbReference type="ARBA" id="ARBA00023242"/>
    </source>
</evidence>
<comment type="cofactor">
    <cofactor evidence="1">
        <name>[4Fe-4S] cluster</name>
        <dbReference type="ChEBI" id="CHEBI:49883"/>
    </cofactor>
</comment>
<dbReference type="NCBIfam" id="TIGR00604">
    <property type="entry name" value="rad3"/>
    <property type="match status" value="1"/>
</dbReference>
<keyword evidence="16" id="KW-0413">Isomerase</keyword>
<dbReference type="GO" id="GO:0046872">
    <property type="term" value="F:metal ion binding"/>
    <property type="evidence" value="ECO:0007669"/>
    <property type="project" value="UniProtKB-KW"/>
</dbReference>
<dbReference type="PRINTS" id="PR00852">
    <property type="entry name" value="XRODRMPGMNTD"/>
</dbReference>
<dbReference type="Proteomes" id="UP000001307">
    <property type="component" value="Unassembled WGS sequence"/>
</dbReference>
<dbReference type="InterPro" id="IPR006555">
    <property type="entry name" value="ATP-dep_Helicase_C"/>
</dbReference>
<dbReference type="AlphaFoldDB" id="E4Y1G1"/>
<evidence type="ECO:0000256" key="23">
    <source>
        <dbReference type="ARBA" id="ARBA00081188"/>
    </source>
</evidence>
<dbReference type="EMBL" id="FN653622">
    <property type="protein sequence ID" value="CBY15705.1"/>
    <property type="molecule type" value="Genomic_DNA"/>
</dbReference>
<evidence type="ECO:0000256" key="12">
    <source>
        <dbReference type="ARBA" id="ARBA00023004"/>
    </source>
</evidence>
<dbReference type="PROSITE" id="PS00690">
    <property type="entry name" value="DEAH_ATP_HELICASE"/>
    <property type="match status" value="1"/>
</dbReference>
<keyword evidence="27" id="KW-1185">Reference proteome</keyword>
<dbReference type="Pfam" id="PF06777">
    <property type="entry name" value="HBB"/>
    <property type="match status" value="1"/>
</dbReference>
<evidence type="ECO:0000256" key="24">
    <source>
        <dbReference type="ARBA" id="ARBA00082576"/>
    </source>
</evidence>
<dbReference type="GO" id="GO:0016818">
    <property type="term" value="F:hydrolase activity, acting on acid anhydrides, in phosphorus-containing anhydrides"/>
    <property type="evidence" value="ECO:0007669"/>
    <property type="project" value="InterPro"/>
</dbReference>
<dbReference type="InterPro" id="IPR001945">
    <property type="entry name" value="RAD3/XPD"/>
</dbReference>
<dbReference type="GO" id="GO:0005524">
    <property type="term" value="F:ATP binding"/>
    <property type="evidence" value="ECO:0007669"/>
    <property type="project" value="UniProtKB-KW"/>
</dbReference>
<evidence type="ECO:0000256" key="10">
    <source>
        <dbReference type="ARBA" id="ARBA00022806"/>
    </source>
</evidence>
<dbReference type="EC" id="5.6.2.3" evidence="18"/>
<gene>
    <name evidence="26" type="ORF">GSOID_T00014013001</name>
</gene>
<keyword evidence="6" id="KW-0479">Metal-binding</keyword>
<proteinExistence type="inferred from homology"/>
<keyword evidence="10" id="KW-0347">Helicase</keyword>
<dbReference type="SMART" id="SM00488">
    <property type="entry name" value="DEXDc2"/>
    <property type="match status" value="1"/>
</dbReference>
<dbReference type="GO" id="GO:0005634">
    <property type="term" value="C:nucleus"/>
    <property type="evidence" value="ECO:0007669"/>
    <property type="project" value="UniProtKB-SubCell"/>
</dbReference>
<evidence type="ECO:0000256" key="4">
    <source>
        <dbReference type="ARBA" id="ARBA00014344"/>
    </source>
</evidence>
<evidence type="ECO:0000313" key="26">
    <source>
        <dbReference type="EMBL" id="CBY15705.1"/>
    </source>
</evidence>
<keyword evidence="9" id="KW-0378">Hydrolase</keyword>
<reference evidence="26" key="1">
    <citation type="journal article" date="2010" name="Science">
        <title>Plasticity of animal genome architecture unmasked by rapid evolution of a pelagic tunicate.</title>
        <authorList>
            <person name="Denoeud F."/>
            <person name="Henriet S."/>
            <person name="Mungpakdee S."/>
            <person name="Aury J.M."/>
            <person name="Da Silva C."/>
            <person name="Brinkmann H."/>
            <person name="Mikhaleva J."/>
            <person name="Olsen L.C."/>
            <person name="Jubin C."/>
            <person name="Canestro C."/>
            <person name="Bouquet J.M."/>
            <person name="Danks G."/>
            <person name="Poulain J."/>
            <person name="Campsteijn C."/>
            <person name="Adamski M."/>
            <person name="Cross I."/>
            <person name="Yadetie F."/>
            <person name="Muffato M."/>
            <person name="Louis A."/>
            <person name="Butcher S."/>
            <person name="Tsagkogeorga G."/>
            <person name="Konrad A."/>
            <person name="Singh S."/>
            <person name="Jensen M.F."/>
            <person name="Cong E.H."/>
            <person name="Eikeseth-Otteraa H."/>
            <person name="Noel B."/>
            <person name="Anthouard V."/>
            <person name="Porcel B.M."/>
            <person name="Kachouri-Lafond R."/>
            <person name="Nishino A."/>
            <person name="Ugolini M."/>
            <person name="Chourrout P."/>
            <person name="Nishida H."/>
            <person name="Aasland R."/>
            <person name="Huzurbazar S."/>
            <person name="Westhof E."/>
            <person name="Delsuc F."/>
            <person name="Lehrach H."/>
            <person name="Reinhardt R."/>
            <person name="Weissenbach J."/>
            <person name="Roy S.W."/>
            <person name="Artiguenave F."/>
            <person name="Postlethwait J.H."/>
            <person name="Manak J.R."/>
            <person name="Thompson E.M."/>
            <person name="Jaillon O."/>
            <person name="Du Pasquier L."/>
            <person name="Boudinot P."/>
            <person name="Liberles D.A."/>
            <person name="Volff J.N."/>
            <person name="Philippe H."/>
            <person name="Lenhard B."/>
            <person name="Roest Crollius H."/>
            <person name="Wincker P."/>
            <person name="Chourrout D."/>
        </authorList>
    </citation>
    <scope>NUCLEOTIDE SEQUENCE [LARGE SCALE GENOMIC DNA]</scope>
</reference>
<dbReference type="CDD" id="cd18788">
    <property type="entry name" value="SF2_C_XPD"/>
    <property type="match status" value="1"/>
</dbReference>
<comment type="similarity">
    <text evidence="3">Belongs to the helicase family. RAD3/XPD subfamily.</text>
</comment>
<evidence type="ECO:0000256" key="20">
    <source>
        <dbReference type="ARBA" id="ARBA00078828"/>
    </source>
</evidence>
<dbReference type="PROSITE" id="PS51193">
    <property type="entry name" value="HELICASE_ATP_BIND_2"/>
    <property type="match status" value="1"/>
</dbReference>
<keyword evidence="13" id="KW-0411">Iron-sulfur</keyword>
<evidence type="ECO:0000256" key="21">
    <source>
        <dbReference type="ARBA" id="ARBA00079246"/>
    </source>
</evidence>
<evidence type="ECO:0000256" key="13">
    <source>
        <dbReference type="ARBA" id="ARBA00023014"/>
    </source>
</evidence>
<evidence type="ECO:0000256" key="8">
    <source>
        <dbReference type="ARBA" id="ARBA00022763"/>
    </source>
</evidence>
<evidence type="ECO:0000256" key="11">
    <source>
        <dbReference type="ARBA" id="ARBA00022840"/>
    </source>
</evidence>
<comment type="catalytic activity">
    <reaction evidence="19">
        <text>ATP + H2O = ADP + phosphate + H(+)</text>
        <dbReference type="Rhea" id="RHEA:13065"/>
        <dbReference type="ChEBI" id="CHEBI:15377"/>
        <dbReference type="ChEBI" id="CHEBI:15378"/>
        <dbReference type="ChEBI" id="CHEBI:30616"/>
        <dbReference type="ChEBI" id="CHEBI:43474"/>
        <dbReference type="ChEBI" id="CHEBI:456216"/>
        <dbReference type="EC" id="5.6.2.3"/>
    </reaction>
</comment>
<dbReference type="GO" id="GO:0006289">
    <property type="term" value="P:nucleotide-excision repair"/>
    <property type="evidence" value="ECO:0007669"/>
    <property type="project" value="InterPro"/>
</dbReference>
<dbReference type="SMART" id="SM00491">
    <property type="entry name" value="HELICc2"/>
    <property type="match status" value="1"/>
</dbReference>
<accession>E4Y1G1</accession>
<dbReference type="GO" id="GO:0043139">
    <property type="term" value="F:5'-3' DNA helicase activity"/>
    <property type="evidence" value="ECO:0007669"/>
    <property type="project" value="UniProtKB-EC"/>
</dbReference>
<dbReference type="OrthoDB" id="272481at2759"/>
<keyword evidence="11" id="KW-0067">ATP-binding</keyword>
<evidence type="ECO:0000256" key="9">
    <source>
        <dbReference type="ARBA" id="ARBA00022801"/>
    </source>
</evidence>
<dbReference type="InterPro" id="IPR006554">
    <property type="entry name" value="Helicase-like_DEXD_c2"/>
</dbReference>
<evidence type="ECO:0000256" key="7">
    <source>
        <dbReference type="ARBA" id="ARBA00022741"/>
    </source>
</evidence>
<dbReference type="Pfam" id="PF06733">
    <property type="entry name" value="DEAD_2"/>
    <property type="match status" value="1"/>
</dbReference>
<dbReference type="Pfam" id="PF13307">
    <property type="entry name" value="Helicase_C_2"/>
    <property type="match status" value="1"/>
</dbReference>
<dbReference type="Gene3D" id="3.40.50.300">
    <property type="entry name" value="P-loop containing nucleotide triphosphate hydrolases"/>
    <property type="match status" value="2"/>
</dbReference>
<dbReference type="InterPro" id="IPR013020">
    <property type="entry name" value="Rad3/Chl1-like"/>
</dbReference>
<keyword evidence="12" id="KW-0408">Iron</keyword>
<evidence type="ECO:0000256" key="14">
    <source>
        <dbReference type="ARBA" id="ARBA00023125"/>
    </source>
</evidence>
<keyword evidence="15" id="KW-0234">DNA repair</keyword>
<dbReference type="InterPro" id="IPR002464">
    <property type="entry name" value="DNA/RNA_helicase_DEAH_CS"/>
</dbReference>
<evidence type="ECO:0000256" key="15">
    <source>
        <dbReference type="ARBA" id="ARBA00023204"/>
    </source>
</evidence>
<comment type="subcellular location">
    <subcellularLocation>
        <location evidence="2">Nucleus</location>
    </subcellularLocation>
</comment>
<dbReference type="InterPro" id="IPR014001">
    <property type="entry name" value="Helicase_ATP-bd"/>
</dbReference>
<evidence type="ECO:0000256" key="3">
    <source>
        <dbReference type="ARBA" id="ARBA00009146"/>
    </source>
</evidence>
<dbReference type="PANTHER" id="PTHR11472:SF1">
    <property type="entry name" value="GENERAL TRANSCRIPTION AND DNA REPAIR FACTOR IIH HELICASE SUBUNIT XPD"/>
    <property type="match status" value="1"/>
</dbReference>
<protein>
    <recommendedName>
        <fullName evidence="4">General transcription and DNA repair factor IIH helicase subunit XPD</fullName>
        <ecNumber evidence="18">5.6.2.3</ecNumber>
    </recommendedName>
    <alternativeName>
        <fullName evidence="21">CXPD</fullName>
    </alternativeName>
    <alternativeName>
        <fullName evidence="22">DNA 5'-3' helicase XPD</fullName>
    </alternativeName>
    <alternativeName>
        <fullName evidence="20">DNA excision repair protein ERCC-2</fullName>
    </alternativeName>
    <alternativeName>
        <fullName evidence="23">DNA repair protein complementing XP-D cells</fullName>
    </alternativeName>
    <alternativeName>
        <fullName evidence="24">Xeroderma pigmentosum group D-complementing protein</fullName>
    </alternativeName>
</protein>
<evidence type="ECO:0000256" key="6">
    <source>
        <dbReference type="ARBA" id="ARBA00022723"/>
    </source>
</evidence>
<evidence type="ECO:0000256" key="22">
    <source>
        <dbReference type="ARBA" id="ARBA00081072"/>
    </source>
</evidence>
<dbReference type="GO" id="GO:0003684">
    <property type="term" value="F:damaged DNA binding"/>
    <property type="evidence" value="ECO:0007669"/>
    <property type="project" value="TreeGrafter"/>
</dbReference>
<dbReference type="InterPro" id="IPR010643">
    <property type="entry name" value="HBB"/>
</dbReference>
<keyword evidence="5" id="KW-0004">4Fe-4S</keyword>
<dbReference type="FunFam" id="3.40.50.300:FF:000135">
    <property type="entry name" value="DNA repair helicase RAD3, putative"/>
    <property type="match status" value="1"/>
</dbReference>
<evidence type="ECO:0000259" key="25">
    <source>
        <dbReference type="PROSITE" id="PS51193"/>
    </source>
</evidence>
<evidence type="ECO:0000256" key="5">
    <source>
        <dbReference type="ARBA" id="ARBA00022485"/>
    </source>
</evidence>
<dbReference type="SMART" id="SM00487">
    <property type="entry name" value="DEXDc"/>
    <property type="match status" value="1"/>
</dbReference>
<dbReference type="GO" id="GO:0035315">
    <property type="term" value="P:hair cell differentiation"/>
    <property type="evidence" value="ECO:0007669"/>
    <property type="project" value="UniProtKB-ARBA"/>
</dbReference>
<evidence type="ECO:0000256" key="1">
    <source>
        <dbReference type="ARBA" id="ARBA00001966"/>
    </source>
</evidence>
<keyword evidence="8" id="KW-0227">DNA damage</keyword>
<feature type="domain" description="Helicase ATP-binding" evidence="25">
    <location>
        <begin position="7"/>
        <end position="289"/>
    </location>
</feature>
<dbReference type="SUPFAM" id="SSF52540">
    <property type="entry name" value="P-loop containing nucleoside triphosphate hydrolases"/>
    <property type="match status" value="2"/>
</dbReference>
<dbReference type="InParanoid" id="E4Y1G1"/>
<sequence>MHLDIEGIPVLFPFDYVYPEQLAYMRELKYSIENRGHALIEMPCGTGKTVTILSFLLAYKKAHPASLEKIIYCTRTVPELTKVVEELRDLVKFYADNDQHLDILSMSLSSRQNLCINSEVTSCGGRIEVDTECRRRTATFARRNAKMSPNAENPSCSYFENLENSTLSAKLPRTIYNLEDIKEFGKEETICPYFMAREAINLADVVIYSYNYLLDPKISSVVSKSLPRNSIVVFDEAHNIDSVCIKSLSVKITKRTIERASDGLEKLTARVDEFSISKKEELEDEYDRLVRGLREARQNEDAGLGGPPILPDDVLTTAIPGSIRKAPIFCKWVKRLLEYCGHRLRIQQAIQESPLSFLRDIEERVCIDRKSLRIAGERLQNLIITLEMVDLSGLKEVNDIINMAALAATYTEGFAILFEAIDERGIPDPRIQLACLDASLVMRPIFRKYQSVLITSGTLSPIEMYPRLLDFQPVVMTSLALSMARGAICPMIVARGNDQVSLSSKFDEREDPSVLRNYGNLLVEICGVVPDGVVVFFTSYSYLENVVSMWNETGIIEGIQKNKIIFCESSDITETSQALSRYREACDEGRGAVLLSVARGKVSEGIDFSGHYGRAVLVLGIPFIFTQSRILRARLDFLRTKIQVREQEFLVFDAMRQTAQCLGRAIRAKSDYGIMLLADVRFGTPGKYNKLPKWLTDSLSQGSLSLSIEDSIALSKKFLRQMAQPFPRSAQLGISLLNAEQAEQYLRRIKNEAAFARTIR</sequence>
<evidence type="ECO:0000256" key="16">
    <source>
        <dbReference type="ARBA" id="ARBA00023235"/>
    </source>
</evidence>
<evidence type="ECO:0000256" key="19">
    <source>
        <dbReference type="ARBA" id="ARBA00048954"/>
    </source>
</evidence>
<dbReference type="InterPro" id="IPR010614">
    <property type="entry name" value="RAD3-like_helicase_DEAD"/>
</dbReference>
<dbReference type="InterPro" id="IPR027417">
    <property type="entry name" value="P-loop_NTPase"/>
</dbReference>
<name>E4Y1G1_OIKDI</name>
<dbReference type="PANTHER" id="PTHR11472">
    <property type="entry name" value="DNA REPAIR DEAD HELICASE RAD3/XP-D SUBFAMILY MEMBER"/>
    <property type="match status" value="1"/>
</dbReference>
<dbReference type="GO" id="GO:0006366">
    <property type="term" value="P:transcription by RNA polymerase II"/>
    <property type="evidence" value="ECO:0007669"/>
    <property type="project" value="TreeGrafter"/>
</dbReference>
<dbReference type="InterPro" id="IPR014013">
    <property type="entry name" value="Helic_SF1/SF2_ATP-bd_DinG/Rad3"/>
</dbReference>
<dbReference type="FunFam" id="3.40.50.300:FF:000128">
    <property type="entry name" value="Putative DNA repair helicase RAD3"/>
    <property type="match status" value="1"/>
</dbReference>
<keyword evidence="7" id="KW-0547">Nucleotide-binding</keyword>
<keyword evidence="17" id="KW-0539">Nucleus</keyword>
<dbReference type="GO" id="GO:0051539">
    <property type="term" value="F:4 iron, 4 sulfur cluster binding"/>
    <property type="evidence" value="ECO:0007669"/>
    <property type="project" value="UniProtKB-KW"/>
</dbReference>
<dbReference type="InterPro" id="IPR045028">
    <property type="entry name" value="DinG/Rad3-like"/>
</dbReference>
<keyword evidence="14" id="KW-0238">DNA-binding</keyword>
<organism evidence="26">
    <name type="scientific">Oikopleura dioica</name>
    <name type="common">Tunicate</name>
    <dbReference type="NCBI Taxonomy" id="34765"/>
    <lineage>
        <taxon>Eukaryota</taxon>
        <taxon>Metazoa</taxon>
        <taxon>Chordata</taxon>
        <taxon>Tunicata</taxon>
        <taxon>Appendicularia</taxon>
        <taxon>Copelata</taxon>
        <taxon>Oikopleuridae</taxon>
        <taxon>Oikopleura</taxon>
    </lineage>
</organism>
<evidence type="ECO:0000256" key="2">
    <source>
        <dbReference type="ARBA" id="ARBA00004123"/>
    </source>
</evidence>